<comment type="catalytic activity">
    <reaction evidence="7">
        <text>a secondary alcohol + NAD(+) = a ketone + NADH + H(+)</text>
        <dbReference type="Rhea" id="RHEA:10740"/>
        <dbReference type="ChEBI" id="CHEBI:15378"/>
        <dbReference type="ChEBI" id="CHEBI:17087"/>
        <dbReference type="ChEBI" id="CHEBI:35681"/>
        <dbReference type="ChEBI" id="CHEBI:57540"/>
        <dbReference type="ChEBI" id="CHEBI:57945"/>
        <dbReference type="EC" id="1.1.1.1"/>
    </reaction>
</comment>
<proteinExistence type="inferred from homology"/>
<dbReference type="GO" id="GO:0004022">
    <property type="term" value="F:alcohol dehydrogenase (NAD+) activity"/>
    <property type="evidence" value="ECO:0007669"/>
    <property type="project" value="UniProtKB-EC"/>
</dbReference>
<dbReference type="InterPro" id="IPR036291">
    <property type="entry name" value="NAD(P)-bd_dom_sf"/>
</dbReference>
<gene>
    <name evidence="10" type="ORF">ABIA52_002246</name>
</gene>
<dbReference type="SUPFAM" id="SSF50129">
    <property type="entry name" value="GroES-like"/>
    <property type="match status" value="1"/>
</dbReference>
<keyword evidence="11" id="KW-1185">Reference proteome</keyword>
<dbReference type="PANTHER" id="PTHR42940:SF8">
    <property type="entry name" value="VACUOLAR PROTEIN SORTING-ASSOCIATED PROTEIN 11"/>
    <property type="match status" value="1"/>
</dbReference>
<evidence type="ECO:0000313" key="10">
    <source>
        <dbReference type="EMBL" id="MFK4639357.1"/>
    </source>
</evidence>
<evidence type="ECO:0000256" key="4">
    <source>
        <dbReference type="ARBA" id="ARBA00022723"/>
    </source>
</evidence>
<accession>A0ABW8N6Z2</accession>
<dbReference type="EC" id="1.1.1.1" evidence="3"/>
<dbReference type="InterPro" id="IPR020843">
    <property type="entry name" value="ER"/>
</dbReference>
<evidence type="ECO:0000256" key="7">
    <source>
        <dbReference type="ARBA" id="ARBA00049164"/>
    </source>
</evidence>
<dbReference type="NCBIfam" id="TIGR02822">
    <property type="entry name" value="adh_fam_2"/>
    <property type="match status" value="1"/>
</dbReference>
<sequence>MPIPDEGELLVKVNVCGVCRTDLHLAEGDLPPRHSRIVPGHEAVGIVVGSGPGTGRFKEGDRVGVAWLGGTCGVCRYCRRDAENLCSKPVFTGWDRDGGFAEMMTVREDFAYAIPPQFSDENAAPLLCSGIIGYRALKRASLPPGGRLGIYGFGGSAHLTAQIAIHSGASVFVMTRSEEAQVLARSLGAEYVGGAFDAPPVKLDSAILFAPVGDLVPVAMRALDRGGTLAVAGIHLSDIPSMSYADELFYEKQVRSVTANTRADGTELLALAAAMPLIPTTTAYAFAAADQALDDLANDRITGAAVLRIS</sequence>
<evidence type="ECO:0000256" key="1">
    <source>
        <dbReference type="ARBA" id="ARBA00001947"/>
    </source>
</evidence>
<feature type="domain" description="Enoyl reductase (ER)" evidence="9">
    <location>
        <begin position="2"/>
        <end position="307"/>
    </location>
</feature>
<dbReference type="CDD" id="cd08298">
    <property type="entry name" value="CAD2"/>
    <property type="match status" value="1"/>
</dbReference>
<evidence type="ECO:0000256" key="3">
    <source>
        <dbReference type="ARBA" id="ARBA00013190"/>
    </source>
</evidence>
<evidence type="ECO:0000256" key="6">
    <source>
        <dbReference type="ARBA" id="ARBA00023002"/>
    </source>
</evidence>
<protein>
    <recommendedName>
        <fullName evidence="3">alcohol dehydrogenase</fullName>
        <ecNumber evidence="3">1.1.1.1</ecNumber>
    </recommendedName>
</protein>
<comment type="cofactor">
    <cofactor evidence="1">
        <name>Zn(2+)</name>
        <dbReference type="ChEBI" id="CHEBI:29105"/>
    </cofactor>
</comment>
<dbReference type="PANTHER" id="PTHR42940">
    <property type="entry name" value="ALCOHOL DEHYDROGENASE 1-RELATED"/>
    <property type="match status" value="1"/>
</dbReference>
<dbReference type="SUPFAM" id="SSF51735">
    <property type="entry name" value="NAD(P)-binding Rossmann-fold domains"/>
    <property type="match status" value="1"/>
</dbReference>
<reference evidence="10 11" key="1">
    <citation type="submission" date="2024-10" db="EMBL/GenBank/DDBJ databases">
        <title>Novel secondary metabolite-producing bacteria for plant disease control.</title>
        <authorList>
            <person name="Chevrette M."/>
        </authorList>
    </citation>
    <scope>NUCLEOTIDE SEQUENCE [LARGE SCALE GENOMIC DNA]</scope>
    <source>
        <strain evidence="10 11">J30 TE3557</strain>
    </source>
</reference>
<comment type="catalytic activity">
    <reaction evidence="8">
        <text>a primary alcohol + NAD(+) = an aldehyde + NADH + H(+)</text>
        <dbReference type="Rhea" id="RHEA:10736"/>
        <dbReference type="ChEBI" id="CHEBI:15378"/>
        <dbReference type="ChEBI" id="CHEBI:15734"/>
        <dbReference type="ChEBI" id="CHEBI:17478"/>
        <dbReference type="ChEBI" id="CHEBI:57540"/>
        <dbReference type="ChEBI" id="CHEBI:57945"/>
        <dbReference type="EC" id="1.1.1.1"/>
    </reaction>
</comment>
<evidence type="ECO:0000313" key="11">
    <source>
        <dbReference type="Proteomes" id="UP001620520"/>
    </source>
</evidence>
<comment type="caution">
    <text evidence="10">The sequence shown here is derived from an EMBL/GenBank/DDBJ whole genome shotgun (WGS) entry which is preliminary data.</text>
</comment>
<keyword evidence="4" id="KW-0479">Metal-binding</keyword>
<dbReference type="Gene3D" id="3.40.50.720">
    <property type="entry name" value="NAD(P)-binding Rossmann-like Domain"/>
    <property type="match status" value="1"/>
</dbReference>
<dbReference type="InterPro" id="IPR011032">
    <property type="entry name" value="GroES-like_sf"/>
</dbReference>
<evidence type="ECO:0000259" key="9">
    <source>
        <dbReference type="SMART" id="SM00829"/>
    </source>
</evidence>
<dbReference type="InterPro" id="IPR014187">
    <property type="entry name" value="ADH_Zn_typ-2"/>
</dbReference>
<comment type="similarity">
    <text evidence="2">Belongs to the zinc-containing alcohol dehydrogenase family.</text>
</comment>
<dbReference type="Proteomes" id="UP001620520">
    <property type="component" value="Unassembled WGS sequence"/>
</dbReference>
<evidence type="ECO:0000256" key="5">
    <source>
        <dbReference type="ARBA" id="ARBA00022833"/>
    </source>
</evidence>
<dbReference type="InterPro" id="IPR013154">
    <property type="entry name" value="ADH-like_N"/>
</dbReference>
<name>A0ABW8N6Z2_9MICC</name>
<evidence type="ECO:0000256" key="2">
    <source>
        <dbReference type="ARBA" id="ARBA00008072"/>
    </source>
</evidence>
<dbReference type="EMBL" id="JBIYEW010000003">
    <property type="protein sequence ID" value="MFK4639357.1"/>
    <property type="molecule type" value="Genomic_DNA"/>
</dbReference>
<dbReference type="Pfam" id="PF08240">
    <property type="entry name" value="ADH_N"/>
    <property type="match status" value="1"/>
</dbReference>
<dbReference type="Gene3D" id="3.90.180.10">
    <property type="entry name" value="Medium-chain alcohol dehydrogenases, catalytic domain"/>
    <property type="match status" value="1"/>
</dbReference>
<keyword evidence="5" id="KW-0862">Zinc</keyword>
<keyword evidence="6 10" id="KW-0560">Oxidoreductase</keyword>
<evidence type="ECO:0000256" key="8">
    <source>
        <dbReference type="ARBA" id="ARBA00049243"/>
    </source>
</evidence>
<organism evidence="10 11">
    <name type="scientific">Paenarthrobacter histidinolovorans</name>
    <dbReference type="NCBI Taxonomy" id="43664"/>
    <lineage>
        <taxon>Bacteria</taxon>
        <taxon>Bacillati</taxon>
        <taxon>Actinomycetota</taxon>
        <taxon>Actinomycetes</taxon>
        <taxon>Micrococcales</taxon>
        <taxon>Micrococcaceae</taxon>
        <taxon>Paenarthrobacter</taxon>
    </lineage>
</organism>
<dbReference type="SMART" id="SM00829">
    <property type="entry name" value="PKS_ER"/>
    <property type="match status" value="1"/>
</dbReference>